<sequence length="74" mass="8275">MPDFMDAVQDRVLAETEAAVAAQTQRAQGRTHCAAHDCGEPISPERTALGAQFCMDCQRGEEAREVHFRTWGRR</sequence>
<keyword evidence="2" id="KW-1185">Reference proteome</keyword>
<gene>
    <name evidence="1" type="ORF">H9645_03710</name>
</gene>
<dbReference type="Proteomes" id="UP000647183">
    <property type="component" value="Unassembled WGS sequence"/>
</dbReference>
<accession>A0ABR8UGG3</accession>
<protein>
    <submittedName>
        <fullName evidence="1">TraR/DksA C4-type zinc finger protein</fullName>
    </submittedName>
</protein>
<proteinExistence type="predicted"/>
<organism evidence="1 2">
    <name type="scientific">Luteimonas colneyensis</name>
    <dbReference type="NCBI Taxonomy" id="2762230"/>
    <lineage>
        <taxon>Bacteria</taxon>
        <taxon>Pseudomonadati</taxon>
        <taxon>Pseudomonadota</taxon>
        <taxon>Gammaproteobacteria</taxon>
        <taxon>Lysobacterales</taxon>
        <taxon>Lysobacteraceae</taxon>
        <taxon>Luteimonas</taxon>
    </lineage>
</organism>
<evidence type="ECO:0000313" key="2">
    <source>
        <dbReference type="Proteomes" id="UP000647183"/>
    </source>
</evidence>
<dbReference type="EMBL" id="JACSQJ010000001">
    <property type="protein sequence ID" value="MBD7987128.1"/>
    <property type="molecule type" value="Genomic_DNA"/>
</dbReference>
<reference evidence="1 2" key="1">
    <citation type="submission" date="2020-08" db="EMBL/GenBank/DDBJ databases">
        <title>A Genomic Blueprint of the Chicken Gut Microbiome.</title>
        <authorList>
            <person name="Gilroy R."/>
            <person name="Ravi A."/>
            <person name="Getino M."/>
            <person name="Pursley I."/>
            <person name="Horton D.L."/>
            <person name="Alikhan N.-F."/>
            <person name="Baker D."/>
            <person name="Gharbi K."/>
            <person name="Hall N."/>
            <person name="Watson M."/>
            <person name="Adriaenssens E.M."/>
            <person name="Foster-Nyarko E."/>
            <person name="Jarju S."/>
            <person name="Secka A."/>
            <person name="Antonio M."/>
            <person name="Oren A."/>
            <person name="Chaudhuri R."/>
            <person name="La Ragione R.M."/>
            <person name="Hildebrand F."/>
            <person name="Pallen M.J."/>
        </authorList>
    </citation>
    <scope>NUCLEOTIDE SEQUENCE [LARGE SCALE GENOMIC DNA]</scope>
    <source>
        <strain evidence="1 2">Sa2BVA3</strain>
    </source>
</reference>
<name>A0ABR8UGG3_9GAMM</name>
<comment type="caution">
    <text evidence="1">The sequence shown here is derived from an EMBL/GenBank/DDBJ whole genome shotgun (WGS) entry which is preliminary data.</text>
</comment>
<evidence type="ECO:0000313" key="1">
    <source>
        <dbReference type="EMBL" id="MBD7987128.1"/>
    </source>
</evidence>
<dbReference type="RefSeq" id="WP_191728343.1">
    <property type="nucleotide sequence ID" value="NZ_JACSQJ010000001.1"/>
</dbReference>